<dbReference type="SUPFAM" id="SSF53335">
    <property type="entry name" value="S-adenosyl-L-methionine-dependent methyltransferases"/>
    <property type="match status" value="1"/>
</dbReference>
<protein>
    <recommendedName>
        <fullName evidence="3">Protein-L-isoaspartate(D-aspartate) O-methyltransferase</fullName>
    </recommendedName>
</protein>
<dbReference type="EMBL" id="LAZR01007541">
    <property type="protein sequence ID" value="KKM84596.1"/>
    <property type="molecule type" value="Genomic_DNA"/>
</dbReference>
<dbReference type="Gene3D" id="3.40.50.150">
    <property type="entry name" value="Vaccinia Virus protein VP39"/>
    <property type="match status" value="1"/>
</dbReference>
<dbReference type="PANTHER" id="PTHR11579:SF18">
    <property type="entry name" value="PROTEIN-L-ISOASPARTATE O-METHYLTRANSFERASE"/>
    <property type="match status" value="1"/>
</dbReference>
<name>A0A0F9LB66_9ZZZZ</name>
<comment type="similarity">
    <text evidence="1">Belongs to the methyltransferase superfamily. L-isoaspartyl/D-aspartyl protein methyltransferase family.</text>
</comment>
<evidence type="ECO:0008006" key="3">
    <source>
        <dbReference type="Google" id="ProtNLM"/>
    </source>
</evidence>
<evidence type="ECO:0000256" key="1">
    <source>
        <dbReference type="ARBA" id="ARBA00005369"/>
    </source>
</evidence>
<evidence type="ECO:0000313" key="2">
    <source>
        <dbReference type="EMBL" id="KKM84596.1"/>
    </source>
</evidence>
<dbReference type="GO" id="GO:0004719">
    <property type="term" value="F:protein-L-isoaspartate (D-aspartate) O-methyltransferase activity"/>
    <property type="evidence" value="ECO:0007669"/>
    <property type="project" value="InterPro"/>
</dbReference>
<organism evidence="2">
    <name type="scientific">marine sediment metagenome</name>
    <dbReference type="NCBI Taxonomy" id="412755"/>
    <lineage>
        <taxon>unclassified sequences</taxon>
        <taxon>metagenomes</taxon>
        <taxon>ecological metagenomes</taxon>
    </lineage>
</organism>
<dbReference type="GO" id="GO:0005737">
    <property type="term" value="C:cytoplasm"/>
    <property type="evidence" value="ECO:0007669"/>
    <property type="project" value="TreeGrafter"/>
</dbReference>
<proteinExistence type="inferred from homology"/>
<reference evidence="2" key="1">
    <citation type="journal article" date="2015" name="Nature">
        <title>Complex archaea that bridge the gap between prokaryotes and eukaryotes.</title>
        <authorList>
            <person name="Spang A."/>
            <person name="Saw J.H."/>
            <person name="Jorgensen S.L."/>
            <person name="Zaremba-Niedzwiedzka K."/>
            <person name="Martijn J."/>
            <person name="Lind A.E."/>
            <person name="van Eijk R."/>
            <person name="Schleper C."/>
            <person name="Guy L."/>
            <person name="Ettema T.J."/>
        </authorList>
    </citation>
    <scope>NUCLEOTIDE SEQUENCE</scope>
</reference>
<dbReference type="InterPro" id="IPR029063">
    <property type="entry name" value="SAM-dependent_MTases_sf"/>
</dbReference>
<dbReference type="CDD" id="cd02440">
    <property type="entry name" value="AdoMet_MTases"/>
    <property type="match status" value="1"/>
</dbReference>
<dbReference type="Pfam" id="PF01135">
    <property type="entry name" value="PCMT"/>
    <property type="match status" value="1"/>
</dbReference>
<dbReference type="AlphaFoldDB" id="A0A0F9LB66"/>
<comment type="caution">
    <text evidence="2">The sequence shown here is derived from an EMBL/GenBank/DDBJ whole genome shotgun (WGS) entry which is preliminary data.</text>
</comment>
<dbReference type="PANTHER" id="PTHR11579">
    <property type="entry name" value="PROTEIN-L-ISOASPARTATE O-METHYLTRANSFERASE"/>
    <property type="match status" value="1"/>
</dbReference>
<accession>A0A0F9LB66</accession>
<sequence>MVIQQVRPNHVLDDAVLNAMMNLPREHFVDEEYKALAYSDTMLPIGFEQSMLSPTHEGRFLQILGIKQEQSVLEIGTGSGYFTALLATLAKDVISVEYYTELSELAKQRLSAFDIDNASLIVGDASKGWALGHRIDIIVLTGACVNIPDQLLQQLTINGKLLAVTGYPPAMSVQLVTRTTEREWETEILFETVIPYLIHAEPTALFEF</sequence>
<dbReference type="InterPro" id="IPR000682">
    <property type="entry name" value="PCMT"/>
</dbReference>
<gene>
    <name evidence="2" type="ORF">LCGC14_1297600</name>
</gene>